<dbReference type="Pfam" id="PF00672">
    <property type="entry name" value="HAMP"/>
    <property type="match status" value="1"/>
</dbReference>
<dbReference type="Gene3D" id="1.10.287.950">
    <property type="entry name" value="Methyl-accepting chemotaxis protein"/>
    <property type="match status" value="1"/>
</dbReference>
<dbReference type="EMBL" id="JBHUHO010000043">
    <property type="protein sequence ID" value="MFD2117618.1"/>
    <property type="molecule type" value="Genomic_DNA"/>
</dbReference>
<feature type="coiled-coil region" evidence="7">
    <location>
        <begin position="484"/>
        <end position="511"/>
    </location>
</feature>
<organism evidence="11 12">
    <name type="scientific">Paenibacillus yanchengensis</name>
    <dbReference type="NCBI Taxonomy" id="2035833"/>
    <lineage>
        <taxon>Bacteria</taxon>
        <taxon>Bacillati</taxon>
        <taxon>Bacillota</taxon>
        <taxon>Bacilli</taxon>
        <taxon>Bacillales</taxon>
        <taxon>Paenibacillaceae</taxon>
        <taxon>Paenibacillus</taxon>
    </lineage>
</organism>
<dbReference type="PROSITE" id="PS50885">
    <property type="entry name" value="HAMP"/>
    <property type="match status" value="1"/>
</dbReference>
<feature type="transmembrane region" description="Helical" evidence="8">
    <location>
        <begin position="322"/>
        <end position="340"/>
    </location>
</feature>
<reference evidence="12" key="1">
    <citation type="journal article" date="2019" name="Int. J. Syst. Evol. Microbiol.">
        <title>The Global Catalogue of Microorganisms (GCM) 10K type strain sequencing project: providing services to taxonomists for standard genome sequencing and annotation.</title>
        <authorList>
            <consortium name="The Broad Institute Genomics Platform"/>
            <consortium name="The Broad Institute Genome Sequencing Center for Infectious Disease"/>
            <person name="Wu L."/>
            <person name="Ma J."/>
        </authorList>
    </citation>
    <scope>NUCLEOTIDE SEQUENCE [LARGE SCALE GENOMIC DNA]</scope>
    <source>
        <strain evidence="12">GH52</strain>
    </source>
</reference>
<sequence length="699" mass="77359">MKKWKGISLTIKMLLVIVPMILAVFLMLTLLNLDELKKTSIKQGEAEARYSSQRFVSQFSDQLNGYKQELEAIGLLLSDTDKDSLLSREDMVGLLENILIANPEMLSLYIIMEPNGYDNNDTSYRNKNVYHDATGRFLPYVVRDNDQIKVDVMKKHVEKDTFYNEIKLNKKTMLLEPHAVTVGNSDVLITSIIVPVLENNRFVGVVGIDISLDVMRDMTERFNLDNQYVAVVSEQGLYIANPVQPERVMQHYVNDDEKAAFFASLSKDDASQAYVNNGYGEKSLSLFLPLRIKDSDAVVFINTVISESSILKSFYASRDTSIMIGIGAMLLLAIIISILLRSLVSKKIQKIANSMEKMAAGDLTQQLPVNSSDELGKLATYYNYMTNELRTMFQLVAELSLSVGATSQQLTASADQTSKATELIVGSIEEVATGAEQQSSYMMETSKSVQEMTIGIGRIAESSSLVSSLVQDVRKGTETTNHTIQNTADNMVDVRQTVDEAEEQILQLQQRSEQIGGIVSVISQISSQTNLLALNANIEAARAGEHGRGFAVVANEVRKLAEQTLKATEDITELIKLVQLDTNQVVVKMHKGSQKVKREESSIMETAQLFNQITERMYQVDEQINEVSASAEQLIAGAEQVQHAVKELKLIALTTSGNSQQVASASEEQLASMQEVASASSSLADMVQELVGKLSKFKF</sequence>
<name>A0ABW4YPU1_9BACL</name>
<feature type="domain" description="Methyl-accepting transducer" evidence="9">
    <location>
        <begin position="413"/>
        <end position="649"/>
    </location>
</feature>
<dbReference type="Gene3D" id="3.30.450.20">
    <property type="entry name" value="PAS domain"/>
    <property type="match status" value="2"/>
</dbReference>
<evidence type="ECO:0000259" key="9">
    <source>
        <dbReference type="PROSITE" id="PS50111"/>
    </source>
</evidence>
<keyword evidence="2" id="KW-1003">Cell membrane</keyword>
<feature type="transmembrane region" description="Helical" evidence="8">
    <location>
        <begin position="12"/>
        <end position="33"/>
    </location>
</feature>
<dbReference type="InterPro" id="IPR004089">
    <property type="entry name" value="MCPsignal_dom"/>
</dbReference>
<dbReference type="CDD" id="cd11386">
    <property type="entry name" value="MCP_signal"/>
    <property type="match status" value="1"/>
</dbReference>
<keyword evidence="7" id="KW-0175">Coiled coil</keyword>
<accession>A0ABW4YPU1</accession>
<dbReference type="Proteomes" id="UP001597362">
    <property type="component" value="Unassembled WGS sequence"/>
</dbReference>
<dbReference type="Pfam" id="PF00015">
    <property type="entry name" value="MCPsignal"/>
    <property type="match status" value="1"/>
</dbReference>
<evidence type="ECO:0000313" key="12">
    <source>
        <dbReference type="Proteomes" id="UP001597362"/>
    </source>
</evidence>
<evidence type="ECO:0000256" key="8">
    <source>
        <dbReference type="SAM" id="Phobius"/>
    </source>
</evidence>
<evidence type="ECO:0000259" key="10">
    <source>
        <dbReference type="PROSITE" id="PS50885"/>
    </source>
</evidence>
<dbReference type="Gene3D" id="6.10.340.10">
    <property type="match status" value="1"/>
</dbReference>
<dbReference type="SMART" id="SM00304">
    <property type="entry name" value="HAMP"/>
    <property type="match status" value="1"/>
</dbReference>
<comment type="subcellular location">
    <subcellularLocation>
        <location evidence="1">Cell membrane</location>
    </subcellularLocation>
</comment>
<evidence type="ECO:0000256" key="2">
    <source>
        <dbReference type="ARBA" id="ARBA00022475"/>
    </source>
</evidence>
<evidence type="ECO:0000313" key="11">
    <source>
        <dbReference type="EMBL" id="MFD2117618.1"/>
    </source>
</evidence>
<keyword evidence="12" id="KW-1185">Reference proteome</keyword>
<evidence type="ECO:0000256" key="5">
    <source>
        <dbReference type="ARBA" id="ARBA00029447"/>
    </source>
</evidence>
<keyword evidence="8" id="KW-0812">Transmembrane</keyword>
<evidence type="ECO:0000256" key="1">
    <source>
        <dbReference type="ARBA" id="ARBA00004236"/>
    </source>
</evidence>
<dbReference type="Pfam" id="PF22673">
    <property type="entry name" value="MCP-like_PDC_1"/>
    <property type="match status" value="1"/>
</dbReference>
<dbReference type="CDD" id="cd12913">
    <property type="entry name" value="PDC1_MCP_like"/>
    <property type="match status" value="1"/>
</dbReference>
<dbReference type="PANTHER" id="PTHR32089">
    <property type="entry name" value="METHYL-ACCEPTING CHEMOTAXIS PROTEIN MCPB"/>
    <property type="match status" value="1"/>
</dbReference>
<protein>
    <submittedName>
        <fullName evidence="11">Methyl-accepting chemotaxis protein</fullName>
    </submittedName>
</protein>
<dbReference type="PROSITE" id="PS50111">
    <property type="entry name" value="CHEMOTAXIS_TRANSDUC_2"/>
    <property type="match status" value="1"/>
</dbReference>
<dbReference type="RefSeq" id="WP_377774867.1">
    <property type="nucleotide sequence ID" value="NZ_JBHUHO010000043.1"/>
</dbReference>
<keyword evidence="3 8" id="KW-0472">Membrane</keyword>
<evidence type="ECO:0000256" key="4">
    <source>
        <dbReference type="ARBA" id="ARBA00023224"/>
    </source>
</evidence>
<dbReference type="CDD" id="cd06225">
    <property type="entry name" value="HAMP"/>
    <property type="match status" value="1"/>
</dbReference>
<proteinExistence type="inferred from homology"/>
<feature type="domain" description="HAMP" evidence="10">
    <location>
        <begin position="342"/>
        <end position="394"/>
    </location>
</feature>
<gene>
    <name evidence="11" type="ORF">ACFSJH_17960</name>
</gene>
<keyword evidence="8" id="KW-1133">Transmembrane helix</keyword>
<dbReference type="InterPro" id="IPR003660">
    <property type="entry name" value="HAMP_dom"/>
</dbReference>
<evidence type="ECO:0000256" key="6">
    <source>
        <dbReference type="PROSITE-ProRule" id="PRU00284"/>
    </source>
</evidence>
<dbReference type="SMART" id="SM00283">
    <property type="entry name" value="MA"/>
    <property type="match status" value="1"/>
</dbReference>
<keyword evidence="4 6" id="KW-0807">Transducer</keyword>
<dbReference type="SUPFAM" id="SSF58104">
    <property type="entry name" value="Methyl-accepting chemotaxis protein (MCP) signaling domain"/>
    <property type="match status" value="1"/>
</dbReference>
<comment type="caution">
    <text evidence="11">The sequence shown here is derived from an EMBL/GenBank/DDBJ whole genome shotgun (WGS) entry which is preliminary data.</text>
</comment>
<comment type="similarity">
    <text evidence="5">Belongs to the methyl-accepting chemotaxis (MCP) protein family.</text>
</comment>
<dbReference type="PANTHER" id="PTHR32089:SF114">
    <property type="entry name" value="METHYL-ACCEPTING CHEMOTAXIS PROTEIN MCPB"/>
    <property type="match status" value="1"/>
</dbReference>
<evidence type="ECO:0000256" key="7">
    <source>
        <dbReference type="SAM" id="Coils"/>
    </source>
</evidence>
<evidence type="ECO:0000256" key="3">
    <source>
        <dbReference type="ARBA" id="ARBA00023136"/>
    </source>
</evidence>